<gene>
    <name evidence="4" type="ORF">CYCCA115_LOCUS15097</name>
</gene>
<dbReference type="InterPro" id="IPR011009">
    <property type="entry name" value="Kinase-like_dom_sf"/>
</dbReference>
<comment type="caution">
    <text evidence="4">The sequence shown here is derived from an EMBL/GenBank/DDBJ whole genome shotgun (WGS) entry which is preliminary data.</text>
</comment>
<dbReference type="EMBL" id="CAKOGP040001869">
    <property type="protein sequence ID" value="CAJ1954504.1"/>
    <property type="molecule type" value="Genomic_DNA"/>
</dbReference>
<evidence type="ECO:0000256" key="1">
    <source>
        <dbReference type="ARBA" id="ARBA00022741"/>
    </source>
</evidence>
<dbReference type="AlphaFoldDB" id="A0AAD2JJ39"/>
<keyword evidence="5" id="KW-1185">Reference proteome</keyword>
<dbReference type="SUPFAM" id="SSF56112">
    <property type="entry name" value="Protein kinase-like (PK-like)"/>
    <property type="match status" value="1"/>
</dbReference>
<evidence type="ECO:0000256" key="2">
    <source>
        <dbReference type="ARBA" id="ARBA00022840"/>
    </source>
</evidence>
<dbReference type="InterPro" id="IPR000719">
    <property type="entry name" value="Prot_kinase_dom"/>
</dbReference>
<reference evidence="4" key="1">
    <citation type="submission" date="2023-08" db="EMBL/GenBank/DDBJ databases">
        <authorList>
            <person name="Audoor S."/>
            <person name="Bilcke G."/>
        </authorList>
    </citation>
    <scope>NUCLEOTIDE SEQUENCE</scope>
</reference>
<dbReference type="GO" id="GO:0005737">
    <property type="term" value="C:cytoplasm"/>
    <property type="evidence" value="ECO:0007669"/>
    <property type="project" value="TreeGrafter"/>
</dbReference>
<evidence type="ECO:0000259" key="3">
    <source>
        <dbReference type="PROSITE" id="PS50011"/>
    </source>
</evidence>
<dbReference type="PANTHER" id="PTHR24346:SF75">
    <property type="entry name" value="AURORA KINASE"/>
    <property type="match status" value="1"/>
</dbReference>
<evidence type="ECO:0000313" key="4">
    <source>
        <dbReference type="EMBL" id="CAJ1954504.1"/>
    </source>
</evidence>
<proteinExistence type="predicted"/>
<organism evidence="4 5">
    <name type="scientific">Cylindrotheca closterium</name>
    <dbReference type="NCBI Taxonomy" id="2856"/>
    <lineage>
        <taxon>Eukaryota</taxon>
        <taxon>Sar</taxon>
        <taxon>Stramenopiles</taxon>
        <taxon>Ochrophyta</taxon>
        <taxon>Bacillariophyta</taxon>
        <taxon>Bacillariophyceae</taxon>
        <taxon>Bacillariophycidae</taxon>
        <taxon>Bacillariales</taxon>
        <taxon>Bacillariaceae</taxon>
        <taxon>Cylindrotheca</taxon>
    </lineage>
</organism>
<dbReference type="GO" id="GO:0005524">
    <property type="term" value="F:ATP binding"/>
    <property type="evidence" value="ECO:0007669"/>
    <property type="project" value="UniProtKB-KW"/>
</dbReference>
<dbReference type="GO" id="GO:0035556">
    <property type="term" value="P:intracellular signal transduction"/>
    <property type="evidence" value="ECO:0007669"/>
    <property type="project" value="TreeGrafter"/>
</dbReference>
<keyword evidence="2" id="KW-0067">ATP-binding</keyword>
<dbReference type="InterPro" id="IPR008266">
    <property type="entry name" value="Tyr_kinase_AS"/>
</dbReference>
<dbReference type="PROSITE" id="PS00109">
    <property type="entry name" value="PROTEIN_KINASE_TYR"/>
    <property type="match status" value="1"/>
</dbReference>
<dbReference type="Pfam" id="PF00069">
    <property type="entry name" value="Pkinase"/>
    <property type="match status" value="1"/>
</dbReference>
<evidence type="ECO:0000313" key="5">
    <source>
        <dbReference type="Proteomes" id="UP001295423"/>
    </source>
</evidence>
<name>A0AAD2JJ39_9STRA</name>
<protein>
    <recommendedName>
        <fullName evidence="3">Protein kinase domain-containing protein</fullName>
    </recommendedName>
</protein>
<feature type="domain" description="Protein kinase" evidence="3">
    <location>
        <begin position="85"/>
        <end position="416"/>
    </location>
</feature>
<dbReference type="Proteomes" id="UP001295423">
    <property type="component" value="Unassembled WGS sequence"/>
</dbReference>
<sequence>MAADDVMTDVTHAMGGMNIPGGHRLAVPDPAQRRPLDALAEAGPPAPPIPFGRPKFERGQRADVVCYTEETRSHTVAKNVLFRDFSREFGEPDGGLGRVIQAYWPVPFKDRITTIMGHVEICLVLTKCASDQSSGDDSSSDSSYEEEEIVFQRTNRLVAVKVNYSETMERLRNKHAEDPLKEIAAMQVIGNDHPNVMGAIEVLFDGENLNVVMPYAGSGDLFQLLQESQQNCVGFPEPTARFWFKQIMAGIKHLHDRGICHRDISPENVMIDDGQCLIIDMGMALRIPYTDPNIANSVTDITRGTHRRLIRPQGACGKLPYMSPEVFRNRTAFDGCAVDIWTAGTILFCMATGNRSYQQPHDSDPQFYWMTHDVGRLMSDWGVTVSKECLHLLENMLQVDPRTRLTMEEVMNHPWFNGPASPPVM</sequence>
<dbReference type="PROSITE" id="PS50011">
    <property type="entry name" value="PROTEIN_KINASE_DOM"/>
    <property type="match status" value="1"/>
</dbReference>
<keyword evidence="1" id="KW-0547">Nucleotide-binding</keyword>
<dbReference type="GO" id="GO:0004674">
    <property type="term" value="F:protein serine/threonine kinase activity"/>
    <property type="evidence" value="ECO:0007669"/>
    <property type="project" value="TreeGrafter"/>
</dbReference>
<accession>A0AAD2JJ39</accession>
<dbReference type="Gene3D" id="1.10.510.10">
    <property type="entry name" value="Transferase(Phosphotransferase) domain 1"/>
    <property type="match status" value="1"/>
</dbReference>
<dbReference type="PANTHER" id="PTHR24346">
    <property type="entry name" value="MAP/MICROTUBULE AFFINITY-REGULATING KINASE"/>
    <property type="match status" value="1"/>
</dbReference>